<comment type="similarity">
    <text evidence="1 5">Belongs to the peptidase S8 family.</text>
</comment>
<feature type="compositionally biased region" description="Basic residues" evidence="6">
    <location>
        <begin position="435"/>
        <end position="445"/>
    </location>
</feature>
<dbReference type="PANTHER" id="PTHR43806">
    <property type="entry name" value="PEPTIDASE S8"/>
    <property type="match status" value="1"/>
</dbReference>
<dbReference type="Pfam" id="PF00082">
    <property type="entry name" value="Peptidase_S8"/>
    <property type="match status" value="1"/>
</dbReference>
<sequence>MPQYFVRFPSETMRPMAMPMLAADPERYRPFEALTQDQILIADLSDEQRKAAESNGATVYEDVQFHPVGPPNPLLPAGLNYAYWERAVARPSDLALMAPAAAAPWQTRTLTDVLKHTGVPAAWAKKARGQGVTIGIVDTGVSSAMPEFPGAKRSPFSRSFAYSAGPWADTVGHGSMCACAAAATSAAGGRYDGVAPDATLLSARTNLLATDIYKLYDWVLTKKRSGELPGPVVMSNSYGMYTCSAPAGLPQDHPYRQIVLDAVAAGIVVVFAAGNNHVDVCHADPTKCSPNSIWGANSLDEVLSVGTVNWNNQMDAGQHGNSSRGPGQWAKTHKKPDCVAPTYGEIVWGSGYRVMEWWGTSGACPQVAGLAALLLSIDPSLTPQAVGDIIRDTCTPLPLPHACAGAGVINCAAAVADPRVKAKKPKPKTPTTAKKAQKPRKPKAG</sequence>
<comment type="caution">
    <text evidence="8">The sequence shown here is derived from an EMBL/GenBank/DDBJ whole genome shotgun (WGS) entry which is preliminary data.</text>
</comment>
<evidence type="ECO:0000256" key="1">
    <source>
        <dbReference type="ARBA" id="ARBA00011073"/>
    </source>
</evidence>
<dbReference type="SUPFAM" id="SSF52743">
    <property type="entry name" value="Subtilisin-like"/>
    <property type="match status" value="1"/>
</dbReference>
<dbReference type="InterPro" id="IPR015500">
    <property type="entry name" value="Peptidase_S8_subtilisin-rel"/>
</dbReference>
<evidence type="ECO:0000256" key="5">
    <source>
        <dbReference type="PROSITE-ProRule" id="PRU01240"/>
    </source>
</evidence>
<dbReference type="PROSITE" id="PS00138">
    <property type="entry name" value="SUBTILASE_SER"/>
    <property type="match status" value="1"/>
</dbReference>
<name>A0ABU5F7D7_9BACT</name>
<organism evidence="8 9">
    <name type="scientific">Gemmata algarum</name>
    <dbReference type="NCBI Taxonomy" id="2975278"/>
    <lineage>
        <taxon>Bacteria</taxon>
        <taxon>Pseudomonadati</taxon>
        <taxon>Planctomycetota</taxon>
        <taxon>Planctomycetia</taxon>
        <taxon>Gemmatales</taxon>
        <taxon>Gemmataceae</taxon>
        <taxon>Gemmata</taxon>
    </lineage>
</organism>
<keyword evidence="9" id="KW-1185">Reference proteome</keyword>
<evidence type="ECO:0000256" key="2">
    <source>
        <dbReference type="ARBA" id="ARBA00022670"/>
    </source>
</evidence>
<dbReference type="InterPro" id="IPR000209">
    <property type="entry name" value="Peptidase_S8/S53_dom"/>
</dbReference>
<keyword evidence="2 5" id="KW-0645">Protease</keyword>
<gene>
    <name evidence="8" type="ORF">R5W23_005127</name>
</gene>
<proteinExistence type="inferred from homology"/>
<feature type="region of interest" description="Disordered" evidence="6">
    <location>
        <begin position="418"/>
        <end position="445"/>
    </location>
</feature>
<feature type="active site" description="Charge relay system" evidence="5">
    <location>
        <position position="361"/>
    </location>
</feature>
<dbReference type="RefSeq" id="WP_320689698.1">
    <property type="nucleotide sequence ID" value="NZ_JAXBLV010000243.1"/>
</dbReference>
<dbReference type="InterPro" id="IPR036852">
    <property type="entry name" value="Peptidase_S8/S53_dom_sf"/>
</dbReference>
<feature type="domain" description="Peptidase S8/S53" evidence="7">
    <location>
        <begin position="129"/>
        <end position="396"/>
    </location>
</feature>
<evidence type="ECO:0000256" key="6">
    <source>
        <dbReference type="SAM" id="MobiDB-lite"/>
    </source>
</evidence>
<evidence type="ECO:0000256" key="3">
    <source>
        <dbReference type="ARBA" id="ARBA00022801"/>
    </source>
</evidence>
<dbReference type="InterPro" id="IPR023828">
    <property type="entry name" value="Peptidase_S8_Ser-AS"/>
</dbReference>
<dbReference type="EMBL" id="JAXBLV010000243">
    <property type="protein sequence ID" value="MDY3563515.1"/>
    <property type="molecule type" value="Genomic_DNA"/>
</dbReference>
<feature type="active site" description="Charge relay system" evidence="5">
    <location>
        <position position="173"/>
    </location>
</feature>
<protein>
    <submittedName>
        <fullName evidence="8">S8 family serine peptidase</fullName>
    </submittedName>
</protein>
<dbReference type="Gene3D" id="3.40.50.200">
    <property type="entry name" value="Peptidase S8/S53 domain"/>
    <property type="match status" value="1"/>
</dbReference>
<evidence type="ECO:0000313" key="8">
    <source>
        <dbReference type="EMBL" id="MDY3563515.1"/>
    </source>
</evidence>
<evidence type="ECO:0000256" key="4">
    <source>
        <dbReference type="ARBA" id="ARBA00022825"/>
    </source>
</evidence>
<dbReference type="PROSITE" id="PS51892">
    <property type="entry name" value="SUBTILASE"/>
    <property type="match status" value="1"/>
</dbReference>
<dbReference type="PANTHER" id="PTHR43806:SF11">
    <property type="entry name" value="CEREVISIN-RELATED"/>
    <property type="match status" value="1"/>
</dbReference>
<accession>A0ABU5F7D7</accession>
<keyword evidence="3 5" id="KW-0378">Hydrolase</keyword>
<evidence type="ECO:0000259" key="7">
    <source>
        <dbReference type="Pfam" id="PF00082"/>
    </source>
</evidence>
<dbReference type="Proteomes" id="UP001272242">
    <property type="component" value="Unassembled WGS sequence"/>
</dbReference>
<dbReference type="PRINTS" id="PR00723">
    <property type="entry name" value="SUBTILISIN"/>
</dbReference>
<reference evidence="9" key="1">
    <citation type="journal article" date="2023" name="Mar. Drugs">
        <title>Gemmata algarum, a Novel Planctomycete Isolated from an Algal Mat, Displays Antimicrobial Activity.</title>
        <authorList>
            <person name="Kumar G."/>
            <person name="Kallscheuer N."/>
            <person name="Kashif M."/>
            <person name="Ahamad S."/>
            <person name="Jagadeeshwari U."/>
            <person name="Pannikurungottu S."/>
            <person name="Haufschild T."/>
            <person name="Kabuu M."/>
            <person name="Sasikala C."/>
            <person name="Jogler C."/>
            <person name="Ramana C."/>
        </authorList>
    </citation>
    <scope>NUCLEOTIDE SEQUENCE [LARGE SCALE GENOMIC DNA]</scope>
    <source>
        <strain evidence="9">JC673</strain>
    </source>
</reference>
<keyword evidence="4 5" id="KW-0720">Serine protease</keyword>
<evidence type="ECO:0000313" key="9">
    <source>
        <dbReference type="Proteomes" id="UP001272242"/>
    </source>
</evidence>
<dbReference type="InterPro" id="IPR050131">
    <property type="entry name" value="Peptidase_S8_subtilisin-like"/>
</dbReference>
<feature type="active site" description="Charge relay system" evidence="5">
    <location>
        <position position="138"/>
    </location>
</feature>